<dbReference type="GO" id="GO:0008720">
    <property type="term" value="F:D-lactate dehydrogenase (NAD+) activity"/>
    <property type="evidence" value="ECO:0007669"/>
    <property type="project" value="UniProtKB-EC"/>
</dbReference>
<dbReference type="InterPro" id="IPR029753">
    <property type="entry name" value="D-isomer_DH_CS"/>
</dbReference>
<evidence type="ECO:0000256" key="4">
    <source>
        <dbReference type="RuleBase" id="RU003719"/>
    </source>
</evidence>
<dbReference type="SUPFAM" id="SSF52283">
    <property type="entry name" value="Formate/glycerate dehydrogenase catalytic domain-like"/>
    <property type="match status" value="1"/>
</dbReference>
<feature type="domain" description="D-isomer specific 2-hydroxyacid dehydrogenase catalytic" evidence="5">
    <location>
        <begin position="37"/>
        <end position="359"/>
    </location>
</feature>
<dbReference type="CDD" id="cd12186">
    <property type="entry name" value="LDH"/>
    <property type="match status" value="1"/>
</dbReference>
<dbReference type="PROSITE" id="PS00671">
    <property type="entry name" value="D_2_HYDROXYACID_DH_3"/>
    <property type="match status" value="1"/>
</dbReference>
<evidence type="ECO:0000313" key="7">
    <source>
        <dbReference type="EMBL" id="CCC56890.1"/>
    </source>
</evidence>
<evidence type="ECO:0000256" key="2">
    <source>
        <dbReference type="ARBA" id="ARBA00023002"/>
    </source>
</evidence>
<dbReference type="InterPro" id="IPR006139">
    <property type="entry name" value="D-isomer_2_OHA_DH_cat_dom"/>
</dbReference>
<dbReference type="GO" id="GO:0051287">
    <property type="term" value="F:NAD binding"/>
    <property type="evidence" value="ECO:0007669"/>
    <property type="project" value="InterPro"/>
</dbReference>
<evidence type="ECO:0000256" key="1">
    <source>
        <dbReference type="ARBA" id="ARBA00005854"/>
    </source>
</evidence>
<dbReference type="InterPro" id="IPR036291">
    <property type="entry name" value="NAD(P)-bd_dom_sf"/>
</dbReference>
<keyword evidence="2 4" id="KW-0560">Oxidoreductase</keyword>
<feature type="domain" description="D-isomer specific 2-hydroxyacid dehydrogenase NAD-binding" evidence="6">
    <location>
        <begin position="146"/>
        <end position="327"/>
    </location>
</feature>
<dbReference type="PANTHER" id="PTHR43026:SF1">
    <property type="entry name" value="2-HYDROXYACID DEHYDROGENASE HOMOLOG 1-RELATED"/>
    <property type="match status" value="1"/>
</dbReference>
<dbReference type="EC" id="1.1.1.28" evidence="7"/>
<gene>
    <name evidence="7" type="ORF">WT2_00893</name>
</gene>
<evidence type="ECO:0000256" key="3">
    <source>
        <dbReference type="ARBA" id="ARBA00023027"/>
    </source>
</evidence>
<reference evidence="7" key="1">
    <citation type="journal article" date="2011" name="J. Bacteriol.">
        <title>Genome Sequence of Weissella thailandensis fsh4-2.</title>
        <authorList>
            <person name="Benomar N."/>
            <person name="Abriouel H."/>
            <person name="Lee H."/>
            <person name="Cho G.S."/>
            <person name="Huch M."/>
            <person name="Pulido R.P."/>
            <person name="Holzapfel W.H."/>
            <person name="Galvez A."/>
            <person name="Franz C.M."/>
        </authorList>
    </citation>
    <scope>NUCLEOTIDE SEQUENCE</scope>
    <source>
        <strain evidence="7">Fsh4-2</strain>
    </source>
</reference>
<dbReference type="EMBL" id="HE575158">
    <property type="protein sequence ID" value="CCC56890.1"/>
    <property type="molecule type" value="Genomic_DNA"/>
</dbReference>
<evidence type="ECO:0000259" key="6">
    <source>
        <dbReference type="Pfam" id="PF02826"/>
    </source>
</evidence>
<dbReference type="AlphaFoldDB" id="G0UGK3"/>
<evidence type="ECO:0000259" key="5">
    <source>
        <dbReference type="Pfam" id="PF00389"/>
    </source>
</evidence>
<keyword evidence="3" id="KW-0520">NAD</keyword>
<dbReference type="Pfam" id="PF02826">
    <property type="entry name" value="2-Hacid_dh_C"/>
    <property type="match status" value="1"/>
</dbReference>
<name>G0UGK3_9LACO</name>
<organism evidence="7">
    <name type="scientific">Weissella thailandensis fsh4-2</name>
    <dbReference type="NCBI Taxonomy" id="1056112"/>
    <lineage>
        <taxon>Bacteria</taxon>
        <taxon>Bacillati</taxon>
        <taxon>Bacillota</taxon>
        <taxon>Bacilli</taxon>
        <taxon>Lactobacillales</taxon>
        <taxon>Lactobacillaceae</taxon>
        <taxon>Weissella</taxon>
    </lineage>
</organism>
<accession>G0UGK3</accession>
<dbReference type="Gene3D" id="3.40.50.720">
    <property type="entry name" value="NAD(P)-binding Rossmann-like Domain"/>
    <property type="match status" value="2"/>
</dbReference>
<proteinExistence type="inferred from homology"/>
<sequence>MFICGYCVEYFTNVFIIKSVKTCFGGNRTMKIFAYGIRQDEQAALREWESNHPEVEVDFTDKLLDPETAKLAKGADAVDVYQQLSYTPETLTALHELGINKMSLRNVGTDNIDFDTARRFDFSISNVAVYSPNAIAEHAAIQGARVLRQTKPLDNKIANHDLRWAPTIGREVRMQTFGIIGTGHIGRVLINILKGFGAKIVAYDVYRNPELEAEGIYVDTLDELYAQADVISLHVPSLPENYHMINAESIAKMKDDVVLINVSRGDLMDIDAIVDGLDSGKIFGLAMDVYEKEVGLFNSDWSDKEFPDAKIADLIARENVLVTPHTAFYTTKAVYEMVTQSMDASLAFIKGEETPNEVKY</sequence>
<protein>
    <submittedName>
        <fullName evidence="7">D-lactate dehydrogenase</fullName>
        <ecNumber evidence="7">1.1.1.28</ecNumber>
    </submittedName>
</protein>
<dbReference type="InterPro" id="IPR006140">
    <property type="entry name" value="D-isomer_DH_NAD-bd"/>
</dbReference>
<dbReference type="SUPFAM" id="SSF51735">
    <property type="entry name" value="NAD(P)-binding Rossmann-fold domains"/>
    <property type="match status" value="1"/>
</dbReference>
<dbReference type="PROSITE" id="PS00670">
    <property type="entry name" value="D_2_HYDROXYACID_DH_2"/>
    <property type="match status" value="1"/>
</dbReference>
<dbReference type="InterPro" id="IPR058205">
    <property type="entry name" value="D-LDH-like"/>
</dbReference>
<comment type="similarity">
    <text evidence="1 4">Belongs to the D-isomer specific 2-hydroxyacid dehydrogenase family.</text>
</comment>
<dbReference type="Pfam" id="PF00389">
    <property type="entry name" value="2-Hacid_dh"/>
    <property type="match status" value="1"/>
</dbReference>
<reference evidence="7" key="2">
    <citation type="submission" date="2011-07" db="EMBL/GenBank/DDBJ databases">
        <authorList>
            <person name="Franz C."/>
        </authorList>
    </citation>
    <scope>NUCLEOTIDE SEQUENCE</scope>
    <source>
        <strain evidence="7">Fsh4-2</strain>
    </source>
</reference>
<dbReference type="PANTHER" id="PTHR43026">
    <property type="entry name" value="2-HYDROXYACID DEHYDROGENASE HOMOLOG 1-RELATED"/>
    <property type="match status" value="1"/>
</dbReference>